<dbReference type="OrthoDB" id="625265at2759"/>
<dbReference type="PANTHER" id="PTHR23201:SF12">
    <property type="entry name" value="OS05G0432200 PROTEIN"/>
    <property type="match status" value="1"/>
</dbReference>
<gene>
    <name evidence="3" type="ORF">NCGR_LOCUS55333</name>
</gene>
<accession>A0A811RQZ5</accession>
<name>A0A811RQZ5_9POAL</name>
<sequence length="94" mass="9883">MAKASTSRLLFSLSLIVLLLLVQTTAPHGQADAIDCGASCAYRCSKSGRPKMCLRACGTCCQRCGCVPPGTSGNEDVCPCYANMTTHDGKHKCP</sequence>
<evidence type="ECO:0000256" key="2">
    <source>
        <dbReference type="SAM" id="SignalP"/>
    </source>
</evidence>
<proteinExistence type="inferred from homology"/>
<keyword evidence="2" id="KW-0732">Signal</keyword>
<comment type="similarity">
    <text evidence="1">Belongs to the GASA family.</text>
</comment>
<keyword evidence="4" id="KW-1185">Reference proteome</keyword>
<evidence type="ECO:0000256" key="1">
    <source>
        <dbReference type="ARBA" id="ARBA00010582"/>
    </source>
</evidence>
<evidence type="ECO:0000313" key="3">
    <source>
        <dbReference type="EMBL" id="CAD6272052.1"/>
    </source>
</evidence>
<dbReference type="Proteomes" id="UP000604825">
    <property type="component" value="Unassembled WGS sequence"/>
</dbReference>
<evidence type="ECO:0000313" key="4">
    <source>
        <dbReference type="Proteomes" id="UP000604825"/>
    </source>
</evidence>
<dbReference type="AlphaFoldDB" id="A0A811RQZ5"/>
<comment type="caution">
    <text evidence="3">The sequence shown here is derived from an EMBL/GenBank/DDBJ whole genome shotgun (WGS) entry which is preliminary data.</text>
</comment>
<protein>
    <submittedName>
        <fullName evidence="3">Uncharacterized protein</fullName>
    </submittedName>
</protein>
<dbReference type="EMBL" id="CAJGYO010000016">
    <property type="protein sequence ID" value="CAD6272052.1"/>
    <property type="molecule type" value="Genomic_DNA"/>
</dbReference>
<dbReference type="PANTHER" id="PTHR23201">
    <property type="entry name" value="EXTENSIN, PROLINE-RICH PROTEIN"/>
    <property type="match status" value="1"/>
</dbReference>
<feature type="signal peptide" evidence="2">
    <location>
        <begin position="1"/>
        <end position="31"/>
    </location>
</feature>
<organism evidence="3 4">
    <name type="scientific">Miscanthus lutarioriparius</name>
    <dbReference type="NCBI Taxonomy" id="422564"/>
    <lineage>
        <taxon>Eukaryota</taxon>
        <taxon>Viridiplantae</taxon>
        <taxon>Streptophyta</taxon>
        <taxon>Embryophyta</taxon>
        <taxon>Tracheophyta</taxon>
        <taxon>Spermatophyta</taxon>
        <taxon>Magnoliopsida</taxon>
        <taxon>Liliopsida</taxon>
        <taxon>Poales</taxon>
        <taxon>Poaceae</taxon>
        <taxon>PACMAD clade</taxon>
        <taxon>Panicoideae</taxon>
        <taxon>Andropogonodae</taxon>
        <taxon>Andropogoneae</taxon>
        <taxon>Saccharinae</taxon>
        <taxon>Miscanthus</taxon>
    </lineage>
</organism>
<dbReference type="Pfam" id="PF02704">
    <property type="entry name" value="GASA"/>
    <property type="match status" value="1"/>
</dbReference>
<feature type="chain" id="PRO_5032694462" evidence="2">
    <location>
        <begin position="32"/>
        <end position="94"/>
    </location>
</feature>
<dbReference type="InterPro" id="IPR003854">
    <property type="entry name" value="GASA"/>
</dbReference>
<reference evidence="3" key="1">
    <citation type="submission" date="2020-10" db="EMBL/GenBank/DDBJ databases">
        <authorList>
            <person name="Han B."/>
            <person name="Lu T."/>
            <person name="Zhao Q."/>
            <person name="Huang X."/>
            <person name="Zhao Y."/>
        </authorList>
    </citation>
    <scope>NUCLEOTIDE SEQUENCE</scope>
</reference>